<evidence type="ECO:0000313" key="1">
    <source>
        <dbReference type="EMBL" id="EQA70053.1"/>
    </source>
</evidence>
<evidence type="ECO:0000313" key="4">
    <source>
        <dbReference type="EMBL" id="EQA72525.1"/>
    </source>
</evidence>
<gene>
    <name evidence="2" type="ORF">LEP1GSC059_0722</name>
    <name evidence="1" type="ORF">LEP1GSC059_2340</name>
    <name evidence="4" type="ORF">LEP1GSC059_3217</name>
    <name evidence="3" type="ORF">LEP1GSC059_3687</name>
</gene>
<comment type="caution">
    <text evidence="3">The sequence shown here is derived from an EMBL/GenBank/DDBJ whole genome shotgun (WGS) entry which is preliminary data.</text>
</comment>
<proteinExistence type="predicted"/>
<organism evidence="3 5">
    <name type="scientific">Leptospira noguchii serovar Panama str. CZ214</name>
    <dbReference type="NCBI Taxonomy" id="1001595"/>
    <lineage>
        <taxon>Bacteria</taxon>
        <taxon>Pseudomonadati</taxon>
        <taxon>Spirochaetota</taxon>
        <taxon>Spirochaetia</taxon>
        <taxon>Leptospirales</taxon>
        <taxon>Leptospiraceae</taxon>
        <taxon>Leptospira</taxon>
    </lineage>
</organism>
<accession>T0FGD2</accession>
<reference evidence="3 5" key="1">
    <citation type="submission" date="2013-05" db="EMBL/GenBank/DDBJ databases">
        <authorList>
            <person name="Harkins D.M."/>
            <person name="Durkin A.S."/>
            <person name="Brinkac L.M."/>
            <person name="Haft D.H."/>
            <person name="Selengut J.D."/>
            <person name="Sanka R."/>
            <person name="DePew J."/>
            <person name="Purushe J."/>
            <person name="Hartskeerl R.A."/>
            <person name="Ahmed A."/>
            <person name="van der Linden H."/>
            <person name="Goris M.G.A."/>
            <person name="Vinetz J.M."/>
            <person name="Sutton G.G."/>
            <person name="Nierman W.C."/>
            <person name="Fouts D.E."/>
        </authorList>
    </citation>
    <scope>NUCLEOTIDE SEQUENCE [LARGE SCALE GENOMIC DNA]</scope>
    <source>
        <strain evidence="3 5">CZ214</strain>
    </source>
</reference>
<dbReference type="AlphaFoldDB" id="T0FGD2"/>
<evidence type="ECO:0000313" key="3">
    <source>
        <dbReference type="EMBL" id="EQA72358.1"/>
    </source>
</evidence>
<sequence length="38" mass="4445">MAFQQFNVVAKETAADAIIFSKISHFDYPEFFSFLPTW</sequence>
<name>T0FGD2_9LEPT</name>
<dbReference type="EMBL" id="AKWY02000016">
    <property type="protein sequence ID" value="EQA72525.1"/>
    <property type="molecule type" value="Genomic_DNA"/>
</dbReference>
<evidence type="ECO:0000313" key="5">
    <source>
        <dbReference type="Proteomes" id="UP000015442"/>
    </source>
</evidence>
<protein>
    <submittedName>
        <fullName evidence="3">Uncharacterized protein</fullName>
    </submittedName>
</protein>
<evidence type="ECO:0000313" key="2">
    <source>
        <dbReference type="EMBL" id="EQA70349.1"/>
    </source>
</evidence>
<dbReference type="EMBL" id="AKWY02000018">
    <property type="protein sequence ID" value="EQA72358.1"/>
    <property type="molecule type" value="Genomic_DNA"/>
</dbReference>
<dbReference type="EMBL" id="AKWY02000031">
    <property type="protein sequence ID" value="EQA70349.1"/>
    <property type="molecule type" value="Genomic_DNA"/>
</dbReference>
<dbReference type="EMBL" id="AKWY02000034">
    <property type="protein sequence ID" value="EQA70053.1"/>
    <property type="molecule type" value="Genomic_DNA"/>
</dbReference>
<dbReference type="Proteomes" id="UP000015442">
    <property type="component" value="Unassembled WGS sequence"/>
</dbReference>